<name>A0A7C9MTU8_9DEIO</name>
<evidence type="ECO:0000256" key="1">
    <source>
        <dbReference type="SAM" id="SignalP"/>
    </source>
</evidence>
<feature type="signal peptide" evidence="1">
    <location>
        <begin position="1"/>
        <end position="17"/>
    </location>
</feature>
<keyword evidence="3" id="KW-1185">Reference proteome</keyword>
<gene>
    <name evidence="2" type="ORF">GO986_21345</name>
</gene>
<evidence type="ECO:0000313" key="2">
    <source>
        <dbReference type="EMBL" id="MVN89284.1"/>
    </source>
</evidence>
<dbReference type="PANTHER" id="PTHR42941:SF1">
    <property type="entry name" value="SLL1037 PROTEIN"/>
    <property type="match status" value="1"/>
</dbReference>
<dbReference type="PANTHER" id="PTHR42941">
    <property type="entry name" value="SLL1037 PROTEIN"/>
    <property type="match status" value="1"/>
</dbReference>
<sequence>MTRPLLVLLLLSAPASAASPAYLDVATSPKGSTAADMFRDLGQVCTGASFLRQRQTSGSVENLDLLLNNQVSLAFVQLDVLKARDQIDHDERVRALKTLLPLNFDEIHLLARPAVVKTNLLGKTTVSGVQKFSDLRGRKLGAWGGSVVTARVLSAKSGLPLTIQEYQGREEALAALSAGQVDAVLAVAGQPVDWVKALSPAAYRLLPLDIAPARVNGFYRPATLRYAGLGGNVGTYAVQRLLVTRDFKTPERRAALLAYQKCALSKLTQLQETQGFHPKWTDVTFKEQTWPRFK</sequence>
<dbReference type="EMBL" id="WQLB01000051">
    <property type="protein sequence ID" value="MVN89284.1"/>
    <property type="molecule type" value="Genomic_DNA"/>
</dbReference>
<dbReference type="AlphaFoldDB" id="A0A7C9MTU8"/>
<proteinExistence type="predicted"/>
<dbReference type="Gene3D" id="3.40.190.10">
    <property type="entry name" value="Periplasmic binding protein-like II"/>
    <property type="match status" value="2"/>
</dbReference>
<reference evidence="2 3" key="1">
    <citation type="submission" date="2019-12" db="EMBL/GenBank/DDBJ databases">
        <title>Deinococcus sp. HMF7620 Genome sequencing and assembly.</title>
        <authorList>
            <person name="Kang H."/>
            <person name="Kim H."/>
            <person name="Joh K."/>
        </authorList>
    </citation>
    <scope>NUCLEOTIDE SEQUENCE [LARGE SCALE GENOMIC DNA]</scope>
    <source>
        <strain evidence="2 3">HMF7620</strain>
    </source>
</reference>
<dbReference type="RefSeq" id="WP_157461541.1">
    <property type="nucleotide sequence ID" value="NZ_WQLB01000051.1"/>
</dbReference>
<dbReference type="Pfam" id="PF16868">
    <property type="entry name" value="NMT1_3"/>
    <property type="match status" value="1"/>
</dbReference>
<dbReference type="Proteomes" id="UP000483286">
    <property type="component" value="Unassembled WGS sequence"/>
</dbReference>
<comment type="caution">
    <text evidence="2">The sequence shown here is derived from an EMBL/GenBank/DDBJ whole genome shotgun (WGS) entry which is preliminary data.</text>
</comment>
<feature type="chain" id="PRO_5028828604" evidence="1">
    <location>
        <begin position="18"/>
        <end position="294"/>
    </location>
</feature>
<accession>A0A7C9MTU8</accession>
<dbReference type="SUPFAM" id="SSF53850">
    <property type="entry name" value="Periplasmic binding protein-like II"/>
    <property type="match status" value="1"/>
</dbReference>
<protein>
    <submittedName>
        <fullName evidence="2">TRAP transporter substrate-binding protein</fullName>
    </submittedName>
</protein>
<evidence type="ECO:0000313" key="3">
    <source>
        <dbReference type="Proteomes" id="UP000483286"/>
    </source>
</evidence>
<organism evidence="2 3">
    <name type="scientific">Deinococcus arboris</name>
    <dbReference type="NCBI Taxonomy" id="2682977"/>
    <lineage>
        <taxon>Bacteria</taxon>
        <taxon>Thermotogati</taxon>
        <taxon>Deinococcota</taxon>
        <taxon>Deinococci</taxon>
        <taxon>Deinococcales</taxon>
        <taxon>Deinococcaceae</taxon>
        <taxon>Deinococcus</taxon>
    </lineage>
</organism>
<dbReference type="InterPro" id="IPR011852">
    <property type="entry name" value="TRAP_TAXI"/>
</dbReference>
<keyword evidence="1" id="KW-0732">Signal</keyword>